<reference evidence="1" key="1">
    <citation type="journal article" date="2018" name="Antonie Van Leeuwenhoek">
        <title>Proteinivorax hydrogeniformans sp. nov., an anaerobic, haloalkaliphilic bacterium fermenting proteinaceous compounds with high hydrogen production.</title>
        <authorList>
            <person name="Boltyanskaya Y."/>
            <person name="Detkova E."/>
            <person name="Pimenov N."/>
            <person name="Kevbrin V."/>
        </authorList>
    </citation>
    <scope>NUCLEOTIDE SEQUENCE</scope>
    <source>
        <strain evidence="1">Z-710</strain>
    </source>
</reference>
<name>A0AAU8HSQ0_9FIRM</name>
<evidence type="ECO:0008006" key="2">
    <source>
        <dbReference type="Google" id="ProtNLM"/>
    </source>
</evidence>
<dbReference type="RefSeq" id="WP_353893130.1">
    <property type="nucleotide sequence ID" value="NZ_CP159485.1"/>
</dbReference>
<accession>A0AAU8HSQ0</accession>
<evidence type="ECO:0000313" key="1">
    <source>
        <dbReference type="EMBL" id="XCI28576.1"/>
    </source>
</evidence>
<gene>
    <name evidence="1" type="ORF">PRVXH_002540</name>
</gene>
<organism evidence="1">
    <name type="scientific">Proteinivorax hydrogeniformans</name>
    <dbReference type="NCBI Taxonomy" id="1826727"/>
    <lineage>
        <taxon>Bacteria</taxon>
        <taxon>Bacillati</taxon>
        <taxon>Bacillota</taxon>
        <taxon>Clostridia</taxon>
        <taxon>Eubacteriales</taxon>
        <taxon>Proteinivoracaceae</taxon>
        <taxon>Proteinivorax</taxon>
    </lineage>
</organism>
<sequence length="120" mass="13364">MLSNVSGVSAAKIWQAAVNTTLGLPINQESDIPTRYKMKAKEIDSLVGTYQSAEGQKLIIKTKDGRPVCQLGDKSYDLIATAKDTLMLSKRGRKIKFYFDEKGKAWGVLLGMRILQRQDL</sequence>
<protein>
    <recommendedName>
        <fullName evidence="2">Peptidase S12 Pab87-related C-terminal domain-containing protein</fullName>
    </recommendedName>
</protein>
<proteinExistence type="predicted"/>
<dbReference type="EMBL" id="CP159485">
    <property type="protein sequence ID" value="XCI28576.1"/>
    <property type="molecule type" value="Genomic_DNA"/>
</dbReference>
<dbReference type="AlphaFoldDB" id="A0AAU8HSQ0"/>
<reference evidence="1" key="2">
    <citation type="submission" date="2024-06" db="EMBL/GenBank/DDBJ databases">
        <authorList>
            <person name="Petrova K.O."/>
            <person name="Toshchakov S.V."/>
            <person name="Boltjanskaja Y.V."/>
            <person name="Kevbrin V.V."/>
        </authorList>
    </citation>
    <scope>NUCLEOTIDE SEQUENCE</scope>
    <source>
        <strain evidence="1">Z-710</strain>
    </source>
</reference>